<feature type="region of interest" description="Disordered" evidence="1">
    <location>
        <begin position="359"/>
        <end position="403"/>
    </location>
</feature>
<dbReference type="Pfam" id="PF00498">
    <property type="entry name" value="FHA"/>
    <property type="match status" value="1"/>
</dbReference>
<dbReference type="CDD" id="cd00060">
    <property type="entry name" value="FHA"/>
    <property type="match status" value="1"/>
</dbReference>
<dbReference type="RefSeq" id="WP_237382904.1">
    <property type="nucleotide sequence ID" value="NZ_CP071793.1"/>
</dbReference>
<dbReference type="InterPro" id="IPR000253">
    <property type="entry name" value="FHA_dom"/>
</dbReference>
<name>A0A8A4TTJ6_SULCO</name>
<dbReference type="KEGG" id="scor:J3U87_10030"/>
<evidence type="ECO:0000259" key="2">
    <source>
        <dbReference type="Pfam" id="PF00498"/>
    </source>
</evidence>
<proteinExistence type="predicted"/>
<organism evidence="3 4">
    <name type="scientific">Sulfidibacter corallicola</name>
    <dbReference type="NCBI Taxonomy" id="2818388"/>
    <lineage>
        <taxon>Bacteria</taxon>
        <taxon>Pseudomonadati</taxon>
        <taxon>Acidobacteriota</taxon>
        <taxon>Holophagae</taxon>
        <taxon>Acanthopleuribacterales</taxon>
        <taxon>Acanthopleuribacteraceae</taxon>
        <taxon>Sulfidibacter</taxon>
    </lineage>
</organism>
<accession>A0A8A4TTJ6</accession>
<keyword evidence="4" id="KW-1185">Reference proteome</keyword>
<evidence type="ECO:0000313" key="3">
    <source>
        <dbReference type="EMBL" id="QTD52803.1"/>
    </source>
</evidence>
<dbReference type="Proteomes" id="UP000663929">
    <property type="component" value="Chromosome"/>
</dbReference>
<dbReference type="EMBL" id="CP071793">
    <property type="protein sequence ID" value="QTD52803.1"/>
    <property type="molecule type" value="Genomic_DNA"/>
</dbReference>
<reference evidence="3" key="1">
    <citation type="submission" date="2021-03" db="EMBL/GenBank/DDBJ databases">
        <title>Acanthopleuribacteraceae sp. M133.</title>
        <authorList>
            <person name="Wang G."/>
        </authorList>
    </citation>
    <scope>NUCLEOTIDE SEQUENCE</scope>
    <source>
        <strain evidence="3">M133</strain>
    </source>
</reference>
<gene>
    <name evidence="3" type="ORF">J3U87_10030</name>
</gene>
<sequence length="499" mass="54458">MNTYYLDINDADFSLDSAGDRAARAMGPGCALVDHAQIQYGSAATAQARLQPRQIQNTFWHQLDRTPLKSPFPVHLTAADLVHGHLQQLLPRLSESERRLTLAVPGSLGTDRLGLLLGIVQALGWQIEGMVDSGLAACSAGLDLVLAKRSRLPASLLFLDIQLHQTLLTECRLIRSPDPQGSPKANLMRTRVIREPRVGRAQLEQLWAHQIAAVSVRTNRFDPLHHATSEQALFNRLPSLLEELDHQSPASVDILFEGRAFSIPIHREELAEATQSAHAALVDLVREAAGNQADAALLLSHRAGEVPGLVSSLTGLVGAPIVLSRSTPLFGAMKATTRRQPNGHAQLLTKTLVALPDGSHGPHLAAPVATAPAERPNGEERYPNGTGRGRRTDQTPSPNHPSHVLYRGQAYRIEAPRFALGSDLPEETRGMNLKRPDLGIQPEHCHLIRDRDGLWVEPFNAAPCFVNRRIVRRRTRLLAGDQLRLGEPGEAVQLIAVVS</sequence>
<protein>
    <recommendedName>
        <fullName evidence="2">FHA domain-containing protein</fullName>
    </recommendedName>
</protein>
<feature type="domain" description="FHA" evidence="2">
    <location>
        <begin position="436"/>
        <end position="486"/>
    </location>
</feature>
<dbReference type="AlphaFoldDB" id="A0A8A4TTJ6"/>
<dbReference type="SUPFAM" id="SSF49879">
    <property type="entry name" value="SMAD/FHA domain"/>
    <property type="match status" value="1"/>
</dbReference>
<evidence type="ECO:0000256" key="1">
    <source>
        <dbReference type="SAM" id="MobiDB-lite"/>
    </source>
</evidence>
<evidence type="ECO:0000313" key="4">
    <source>
        <dbReference type="Proteomes" id="UP000663929"/>
    </source>
</evidence>
<dbReference type="InterPro" id="IPR008984">
    <property type="entry name" value="SMAD_FHA_dom_sf"/>
</dbReference>
<dbReference type="Gene3D" id="2.60.200.20">
    <property type="match status" value="1"/>
</dbReference>